<dbReference type="InterPro" id="IPR057169">
    <property type="entry name" value="DUF7847"/>
</dbReference>
<proteinExistence type="predicted"/>
<accession>A0A1G8TWM1</accession>
<keyword evidence="1" id="KW-1133">Transmembrane helix</keyword>
<feature type="domain" description="DUF7847" evidence="2">
    <location>
        <begin position="5"/>
        <end position="223"/>
    </location>
</feature>
<dbReference type="Pfam" id="PF25231">
    <property type="entry name" value="DUF7847"/>
    <property type="match status" value="1"/>
</dbReference>
<sequence>MVFSIIDAMTDGFDRTRERNGLIFVAVFAVLAVVNALVAPTNLGPAAETAPAIGLVDVATGLLSFAITIATLVVAIVALRTFASDERESIPREFQRRNIGLATLNLFVGAIVFALAVAVGSIFLLVPGLFILVSLYYWSVFVAVEDQNFVQAFRSSWGLTRGSRLRLFGLGVAVVFLGLLVNAAVGVPAILAGGVVGTTLVQIGGAVVTVYVLATTARAYDQLHTLEEPPEAEPRPGAAGTPA</sequence>
<dbReference type="Proteomes" id="UP000198882">
    <property type="component" value="Unassembled WGS sequence"/>
</dbReference>
<dbReference type="EMBL" id="FNFE01000001">
    <property type="protein sequence ID" value="SDJ45911.1"/>
    <property type="molecule type" value="Genomic_DNA"/>
</dbReference>
<keyword evidence="4" id="KW-1185">Reference proteome</keyword>
<dbReference type="RefSeq" id="WP_090303143.1">
    <property type="nucleotide sequence ID" value="NZ_FNFE01000001.1"/>
</dbReference>
<gene>
    <name evidence="3" type="ORF">SAMN04515672_0638</name>
</gene>
<feature type="transmembrane region" description="Helical" evidence="1">
    <location>
        <begin position="165"/>
        <end position="185"/>
    </location>
</feature>
<keyword evidence="1" id="KW-0472">Membrane</keyword>
<feature type="transmembrane region" description="Helical" evidence="1">
    <location>
        <begin position="58"/>
        <end position="79"/>
    </location>
</feature>
<evidence type="ECO:0000313" key="4">
    <source>
        <dbReference type="Proteomes" id="UP000198882"/>
    </source>
</evidence>
<keyword evidence="1" id="KW-0812">Transmembrane</keyword>
<name>A0A1G8TWM1_9EURY</name>
<dbReference type="AlphaFoldDB" id="A0A1G8TWM1"/>
<feature type="transmembrane region" description="Helical" evidence="1">
    <location>
        <begin position="124"/>
        <end position="144"/>
    </location>
</feature>
<dbReference type="OrthoDB" id="205869at2157"/>
<evidence type="ECO:0000256" key="1">
    <source>
        <dbReference type="SAM" id="Phobius"/>
    </source>
</evidence>
<reference evidence="4" key="1">
    <citation type="submission" date="2016-10" db="EMBL/GenBank/DDBJ databases">
        <authorList>
            <person name="Varghese N."/>
            <person name="Submissions S."/>
        </authorList>
    </citation>
    <scope>NUCLEOTIDE SEQUENCE [LARGE SCALE GENOMIC DNA]</scope>
    <source>
        <strain evidence="4">B4,CECT 8067,JCM 17497</strain>
    </source>
</reference>
<organism evidence="3 4">
    <name type="scientific">Natronorubrum texcoconense</name>
    <dbReference type="NCBI Taxonomy" id="1095776"/>
    <lineage>
        <taxon>Archaea</taxon>
        <taxon>Methanobacteriati</taxon>
        <taxon>Methanobacteriota</taxon>
        <taxon>Stenosarchaea group</taxon>
        <taxon>Halobacteria</taxon>
        <taxon>Halobacteriales</taxon>
        <taxon>Natrialbaceae</taxon>
        <taxon>Natronorubrum</taxon>
    </lineage>
</organism>
<feature type="transmembrane region" description="Helical" evidence="1">
    <location>
        <begin position="21"/>
        <end position="38"/>
    </location>
</feature>
<protein>
    <recommendedName>
        <fullName evidence="2">DUF7847 domain-containing protein</fullName>
    </recommendedName>
</protein>
<evidence type="ECO:0000313" key="3">
    <source>
        <dbReference type="EMBL" id="SDJ45911.1"/>
    </source>
</evidence>
<feature type="transmembrane region" description="Helical" evidence="1">
    <location>
        <begin position="99"/>
        <end position="118"/>
    </location>
</feature>
<feature type="transmembrane region" description="Helical" evidence="1">
    <location>
        <begin position="191"/>
        <end position="214"/>
    </location>
</feature>
<evidence type="ECO:0000259" key="2">
    <source>
        <dbReference type="Pfam" id="PF25231"/>
    </source>
</evidence>